<dbReference type="PANTHER" id="PTHR14969:SF13">
    <property type="entry name" value="AT30094P"/>
    <property type="match status" value="1"/>
</dbReference>
<name>A0AA86NF09_9EUKA</name>
<dbReference type="SUPFAM" id="SSF48317">
    <property type="entry name" value="Acid phosphatase/Vanadium-dependent haloperoxidase"/>
    <property type="match status" value="1"/>
</dbReference>
<dbReference type="Proteomes" id="UP001642409">
    <property type="component" value="Unassembled WGS sequence"/>
</dbReference>
<evidence type="ECO:0000259" key="2">
    <source>
        <dbReference type="SMART" id="SM00014"/>
    </source>
</evidence>
<organism evidence="3">
    <name type="scientific">Hexamita inflata</name>
    <dbReference type="NCBI Taxonomy" id="28002"/>
    <lineage>
        <taxon>Eukaryota</taxon>
        <taxon>Metamonada</taxon>
        <taxon>Diplomonadida</taxon>
        <taxon>Hexamitidae</taxon>
        <taxon>Hexamitinae</taxon>
        <taxon>Hexamita</taxon>
    </lineage>
</organism>
<keyword evidence="1" id="KW-0472">Membrane</keyword>
<feature type="transmembrane region" description="Helical" evidence="1">
    <location>
        <begin position="180"/>
        <end position="199"/>
    </location>
</feature>
<evidence type="ECO:0000313" key="4">
    <source>
        <dbReference type="EMBL" id="CAI9946868.1"/>
    </source>
</evidence>
<dbReference type="InterPro" id="IPR000326">
    <property type="entry name" value="PAP2/HPO"/>
</dbReference>
<sequence>MKPICKKFSINVNNCIKSLVYFSIGTLGLILLTAFSDKLSSLDKGLATWAKNLNQNGSNVFENGLILFCNKNQNLIFIIGVVLIIILVLYDLLIARIPFKSHKFEYLYILLQVFMFVLFSSVMIQIMKFYFDRPRPRHTIDMHPPGDTDLQCKLPFQKAFTRYYGPNPCDYSLESCPSGHVQGVATACIILLWIAIYNYNFTNKYTSIKKVNAVIGICVILFSGCITAVLIPSVMISRIVASAHYFTDVMGGLLVTILSMFVLPLFEPSFDKQERSEYQSVHQVQMKSAKEFETVSFNRKDQQEKLLDAWHE</sequence>
<evidence type="ECO:0000256" key="1">
    <source>
        <dbReference type="SAM" id="Phobius"/>
    </source>
</evidence>
<protein>
    <submittedName>
        <fullName evidence="3">PAP2 superfamily protein</fullName>
    </submittedName>
    <submittedName>
        <fullName evidence="6">PAP2_superfamily protein</fullName>
    </submittedName>
</protein>
<evidence type="ECO:0000313" key="9">
    <source>
        <dbReference type="Proteomes" id="UP001642409"/>
    </source>
</evidence>
<keyword evidence="1" id="KW-1133">Transmembrane helix</keyword>
<dbReference type="PANTHER" id="PTHR14969">
    <property type="entry name" value="SPHINGOSINE-1-PHOSPHATE PHOSPHOHYDROLASE"/>
    <property type="match status" value="1"/>
</dbReference>
<proteinExistence type="predicted"/>
<dbReference type="EMBL" id="CATOUU010001018">
    <property type="protein sequence ID" value="CAI9967244.1"/>
    <property type="molecule type" value="Genomic_DNA"/>
</dbReference>
<dbReference type="AlphaFoldDB" id="A0AA86NF09"/>
<feature type="transmembrane region" description="Helical" evidence="1">
    <location>
        <begin position="243"/>
        <end position="266"/>
    </location>
</feature>
<dbReference type="EMBL" id="CAXDID020000480">
    <property type="protein sequence ID" value="CAL6095852.1"/>
    <property type="molecule type" value="Genomic_DNA"/>
</dbReference>
<feature type="transmembrane region" description="Helical" evidence="1">
    <location>
        <begin position="106"/>
        <end position="127"/>
    </location>
</feature>
<evidence type="ECO:0000313" key="5">
    <source>
        <dbReference type="EMBL" id="CAI9967244.1"/>
    </source>
</evidence>
<evidence type="ECO:0000313" key="3">
    <source>
        <dbReference type="EMBL" id="CAI9918113.1"/>
    </source>
</evidence>
<keyword evidence="9" id="KW-1185">Reference proteome</keyword>
<evidence type="ECO:0000313" key="7">
    <source>
        <dbReference type="EMBL" id="CAL6095234.1"/>
    </source>
</evidence>
<dbReference type="EMBL" id="CATOUU010000767">
    <property type="protein sequence ID" value="CAI9946868.1"/>
    <property type="molecule type" value="Genomic_DNA"/>
</dbReference>
<dbReference type="EMBL" id="CAXDID020000416">
    <property type="protein sequence ID" value="CAL6089164.1"/>
    <property type="molecule type" value="Genomic_DNA"/>
</dbReference>
<dbReference type="SMART" id="SM00014">
    <property type="entry name" value="acidPPc"/>
    <property type="match status" value="1"/>
</dbReference>
<feature type="transmembrane region" description="Helical" evidence="1">
    <location>
        <begin position="211"/>
        <end position="231"/>
    </location>
</feature>
<dbReference type="EMBL" id="CAXDID020000474">
    <property type="protein sequence ID" value="CAL6095234.1"/>
    <property type="molecule type" value="Genomic_DNA"/>
</dbReference>
<dbReference type="EMBL" id="CATOUU010000150">
    <property type="protein sequence ID" value="CAI9918113.1"/>
    <property type="molecule type" value="Genomic_DNA"/>
</dbReference>
<evidence type="ECO:0000313" key="6">
    <source>
        <dbReference type="EMBL" id="CAL6089164.1"/>
    </source>
</evidence>
<accession>A0AA86NF09</accession>
<feature type="domain" description="Phosphatidic acid phosphatase type 2/haloperoxidase" evidence="2">
    <location>
        <begin position="108"/>
        <end position="264"/>
    </location>
</feature>
<dbReference type="Pfam" id="PF01569">
    <property type="entry name" value="PAP2"/>
    <property type="match status" value="1"/>
</dbReference>
<keyword evidence="1" id="KW-0812">Transmembrane</keyword>
<comment type="caution">
    <text evidence="3">The sequence shown here is derived from an EMBL/GenBank/DDBJ whole genome shotgun (WGS) entry which is preliminary data.</text>
</comment>
<reference evidence="3" key="1">
    <citation type="submission" date="2023-06" db="EMBL/GenBank/DDBJ databases">
        <authorList>
            <person name="Kurt Z."/>
        </authorList>
    </citation>
    <scope>NUCLEOTIDE SEQUENCE</scope>
</reference>
<dbReference type="CDD" id="cd01610">
    <property type="entry name" value="PAP2_like"/>
    <property type="match status" value="1"/>
</dbReference>
<dbReference type="Gene3D" id="1.20.144.10">
    <property type="entry name" value="Phosphatidic acid phosphatase type 2/haloperoxidase"/>
    <property type="match status" value="1"/>
</dbReference>
<reference evidence="6 9" key="2">
    <citation type="submission" date="2024-07" db="EMBL/GenBank/DDBJ databases">
        <authorList>
            <person name="Akdeniz Z."/>
        </authorList>
    </citation>
    <scope>NUCLEOTIDE SEQUENCE [LARGE SCALE GENOMIC DNA]</scope>
</reference>
<dbReference type="InterPro" id="IPR036938">
    <property type="entry name" value="PAP2/HPO_sf"/>
</dbReference>
<evidence type="ECO:0000313" key="8">
    <source>
        <dbReference type="EMBL" id="CAL6095852.1"/>
    </source>
</evidence>
<feature type="transmembrane region" description="Helical" evidence="1">
    <location>
        <begin position="75"/>
        <end position="94"/>
    </location>
</feature>
<gene>
    <name evidence="4" type="ORF">HINF_LOCUS34513</name>
    <name evidence="5" type="ORF">HINF_LOCUS54889</name>
    <name evidence="3" type="ORF">HINF_LOCUS5758</name>
    <name evidence="6" type="ORF">HINF_LOCUS64649</name>
    <name evidence="7" type="ORF">HINF_LOCUS67851</name>
    <name evidence="8" type="ORF">HINF_LOCUS68148</name>
</gene>
<feature type="transmembrane region" description="Helical" evidence="1">
    <location>
        <begin position="20"/>
        <end position="36"/>
    </location>
</feature>